<comment type="caution">
    <text evidence="4">The sequence shown here is derived from an EMBL/GenBank/DDBJ whole genome shotgun (WGS) entry which is preliminary data.</text>
</comment>
<sequence length="276" mass="31680">MATPIFRFSHNYPHRLALAQKPGYNLIMGLFTTLIYQPFFNLLVGIYWILGQIAPAAADMGVAVIVFTIIFRIIWLPISFASGRSAKERHEISLKIKEIQQSFSQEPVKLQAEIKKLTRSNRRIIFMSSINLFFQIMVMLMLYRIFTTGLEGADFHLIYSWLPPHPEQFNLTFLGKFDLAHPNWILNWINTGVIFAAELLSSLLSPFPTGRTELMSLFVLPLGAFTFFAYMPAGKKLFVITTLLFSIVLMLAKLVKIVYYESRSRLRKVAYGLIIK</sequence>
<accession>A0A2H0B2H9</accession>
<organism evidence="4 5">
    <name type="scientific">Candidatus Beckwithbacteria bacterium CG23_combo_of_CG06-09_8_20_14_all_47_9</name>
    <dbReference type="NCBI Taxonomy" id="1974498"/>
    <lineage>
        <taxon>Bacteria</taxon>
        <taxon>Candidatus Beckwithiibacteriota</taxon>
    </lineage>
</organism>
<feature type="transmembrane region" description="Helical" evidence="2">
    <location>
        <begin position="24"/>
        <end position="50"/>
    </location>
</feature>
<name>A0A2H0B2H9_9BACT</name>
<dbReference type="EMBL" id="PCSQ01000124">
    <property type="protein sequence ID" value="PIP51854.1"/>
    <property type="molecule type" value="Genomic_DNA"/>
</dbReference>
<dbReference type="InterPro" id="IPR028055">
    <property type="entry name" value="YidC/Oxa/ALB_C"/>
</dbReference>
<feature type="transmembrane region" description="Helical" evidence="2">
    <location>
        <begin position="124"/>
        <end position="146"/>
    </location>
</feature>
<evidence type="ECO:0000313" key="4">
    <source>
        <dbReference type="EMBL" id="PIP51854.1"/>
    </source>
</evidence>
<dbReference type="Proteomes" id="UP000231081">
    <property type="component" value="Unassembled WGS sequence"/>
</dbReference>
<comment type="subcellular location">
    <subcellularLocation>
        <location evidence="1">Membrane</location>
        <topology evidence="1">Multi-pass membrane protein</topology>
    </subcellularLocation>
</comment>
<feature type="transmembrane region" description="Helical" evidence="2">
    <location>
        <begin position="185"/>
        <end position="207"/>
    </location>
</feature>
<evidence type="ECO:0000256" key="1">
    <source>
        <dbReference type="RuleBase" id="RU003945"/>
    </source>
</evidence>
<evidence type="ECO:0000259" key="3">
    <source>
        <dbReference type="Pfam" id="PF02096"/>
    </source>
</evidence>
<feature type="domain" description="Membrane insertase YidC/Oxa/ALB C-terminal" evidence="3">
    <location>
        <begin position="60"/>
        <end position="250"/>
    </location>
</feature>
<keyword evidence="2" id="KW-0472">Membrane</keyword>
<protein>
    <recommendedName>
        <fullName evidence="3">Membrane insertase YidC/Oxa/ALB C-terminal domain-containing protein</fullName>
    </recommendedName>
</protein>
<reference evidence="4 5" key="1">
    <citation type="submission" date="2017-09" db="EMBL/GenBank/DDBJ databases">
        <title>Depth-based differentiation of microbial function through sediment-hosted aquifers and enrichment of novel symbionts in the deep terrestrial subsurface.</title>
        <authorList>
            <person name="Probst A.J."/>
            <person name="Ladd B."/>
            <person name="Jarett J.K."/>
            <person name="Geller-Mcgrath D.E."/>
            <person name="Sieber C.M."/>
            <person name="Emerson J.B."/>
            <person name="Anantharaman K."/>
            <person name="Thomas B.C."/>
            <person name="Malmstrom R."/>
            <person name="Stieglmeier M."/>
            <person name="Klingl A."/>
            <person name="Woyke T."/>
            <person name="Ryan C.M."/>
            <person name="Banfield J.F."/>
        </authorList>
    </citation>
    <scope>NUCLEOTIDE SEQUENCE [LARGE SCALE GENOMIC DNA]</scope>
    <source>
        <strain evidence="4">CG23_combo_of_CG06-09_8_20_14_all_47_9</strain>
    </source>
</reference>
<feature type="transmembrane region" description="Helical" evidence="2">
    <location>
        <begin position="237"/>
        <end position="259"/>
    </location>
</feature>
<keyword evidence="1 2" id="KW-0812">Transmembrane</keyword>
<evidence type="ECO:0000313" key="5">
    <source>
        <dbReference type="Proteomes" id="UP000231081"/>
    </source>
</evidence>
<dbReference type="AlphaFoldDB" id="A0A2H0B2H9"/>
<evidence type="ECO:0000256" key="2">
    <source>
        <dbReference type="SAM" id="Phobius"/>
    </source>
</evidence>
<dbReference type="GO" id="GO:0016020">
    <property type="term" value="C:membrane"/>
    <property type="evidence" value="ECO:0007669"/>
    <property type="project" value="UniProtKB-SubCell"/>
</dbReference>
<feature type="transmembrane region" description="Helical" evidence="2">
    <location>
        <begin position="214"/>
        <end position="231"/>
    </location>
</feature>
<gene>
    <name evidence="4" type="ORF">COX09_04845</name>
</gene>
<comment type="similarity">
    <text evidence="1">Belongs to the OXA1/ALB3/YidC family.</text>
</comment>
<feature type="transmembrane region" description="Helical" evidence="2">
    <location>
        <begin position="62"/>
        <end position="81"/>
    </location>
</feature>
<keyword evidence="2" id="KW-1133">Transmembrane helix</keyword>
<proteinExistence type="inferred from homology"/>
<dbReference type="Pfam" id="PF02096">
    <property type="entry name" value="60KD_IMP"/>
    <property type="match status" value="1"/>
</dbReference>